<organism evidence="2 3">
    <name type="scientific">Streptacidiphilus pinicola</name>
    <dbReference type="NCBI Taxonomy" id="2219663"/>
    <lineage>
        <taxon>Bacteria</taxon>
        <taxon>Bacillati</taxon>
        <taxon>Actinomycetota</taxon>
        <taxon>Actinomycetes</taxon>
        <taxon>Kitasatosporales</taxon>
        <taxon>Streptomycetaceae</taxon>
        <taxon>Streptacidiphilus</taxon>
    </lineage>
</organism>
<dbReference type="OrthoDB" id="9958940at2"/>
<accession>A0A2X0K3R6</accession>
<feature type="transmembrane region" description="Helical" evidence="1">
    <location>
        <begin position="68"/>
        <end position="86"/>
    </location>
</feature>
<protein>
    <submittedName>
        <fullName evidence="2">Uncharacterized protein</fullName>
    </submittedName>
</protein>
<proteinExistence type="predicted"/>
<evidence type="ECO:0000313" key="2">
    <source>
        <dbReference type="EMBL" id="RAG81970.1"/>
    </source>
</evidence>
<keyword evidence="1" id="KW-0472">Membrane</keyword>
<reference evidence="2 3" key="1">
    <citation type="submission" date="2018-06" db="EMBL/GenBank/DDBJ databases">
        <title>Streptacidiphilus pinicola sp. nov., isolated from pine grove soil.</title>
        <authorList>
            <person name="Roh S.G."/>
            <person name="Park S."/>
            <person name="Kim M.-K."/>
            <person name="Yun B.-R."/>
            <person name="Park J."/>
            <person name="Kim M.J."/>
            <person name="Kim Y.S."/>
            <person name="Kim S.B."/>
        </authorList>
    </citation>
    <scope>NUCLEOTIDE SEQUENCE [LARGE SCALE GENOMIC DNA]</scope>
    <source>
        <strain evidence="2 3">MMS16-CNU450</strain>
    </source>
</reference>
<feature type="transmembrane region" description="Helical" evidence="1">
    <location>
        <begin position="23"/>
        <end position="42"/>
    </location>
</feature>
<dbReference type="Proteomes" id="UP000248889">
    <property type="component" value="Unassembled WGS sequence"/>
</dbReference>
<sequence>MNETAAHGASTARRTAEWWQEPIISTVVTGVLVPIAVFFWMFSVMSTDPCNSAADCPNTFAALTRSEWLIAAAAVTGVLQWFPAYWTPRNGRLLVAFLPPVLAVASLVNIFTTPAGQ</sequence>
<evidence type="ECO:0000256" key="1">
    <source>
        <dbReference type="SAM" id="Phobius"/>
    </source>
</evidence>
<dbReference type="EMBL" id="QKYN01000130">
    <property type="protein sequence ID" value="RAG81970.1"/>
    <property type="molecule type" value="Genomic_DNA"/>
</dbReference>
<dbReference type="AlphaFoldDB" id="A0A2X0K3R6"/>
<keyword evidence="1" id="KW-1133">Transmembrane helix</keyword>
<feature type="transmembrane region" description="Helical" evidence="1">
    <location>
        <begin position="93"/>
        <end position="112"/>
    </location>
</feature>
<name>A0A2X0K3R6_9ACTN</name>
<evidence type="ECO:0000313" key="3">
    <source>
        <dbReference type="Proteomes" id="UP000248889"/>
    </source>
</evidence>
<keyword evidence="3" id="KW-1185">Reference proteome</keyword>
<dbReference type="RefSeq" id="WP_111506326.1">
    <property type="nucleotide sequence ID" value="NZ_QKYN01000130.1"/>
</dbReference>
<keyword evidence="1" id="KW-0812">Transmembrane</keyword>
<comment type="caution">
    <text evidence="2">The sequence shown here is derived from an EMBL/GenBank/DDBJ whole genome shotgun (WGS) entry which is preliminary data.</text>
</comment>
<gene>
    <name evidence="2" type="ORF">DN069_30070</name>
</gene>